<evidence type="ECO:0000313" key="3">
    <source>
        <dbReference type="EMBL" id="KFN50289.1"/>
    </source>
</evidence>
<feature type="transmembrane region" description="Helical" evidence="1">
    <location>
        <begin position="200"/>
        <end position="221"/>
    </location>
</feature>
<keyword evidence="1" id="KW-1133">Transmembrane helix</keyword>
<reference evidence="3 4" key="1">
    <citation type="submission" date="2013-09" db="EMBL/GenBank/DDBJ databases">
        <title>Genome sequencing of Arenimonas composti.</title>
        <authorList>
            <person name="Chen F."/>
            <person name="Wang G."/>
        </authorList>
    </citation>
    <scope>NUCLEOTIDE SEQUENCE [LARGE SCALE GENOMIC DNA]</scope>
    <source>
        <strain evidence="3 4">TR7-09</strain>
    </source>
</reference>
<dbReference type="PANTHER" id="PTHR30590:SF2">
    <property type="entry name" value="INNER MEMBRANE PROTEIN"/>
    <property type="match status" value="1"/>
</dbReference>
<comment type="caution">
    <text evidence="3">The sequence shown here is derived from an EMBL/GenBank/DDBJ whole genome shotgun (WGS) entry which is preliminary data.</text>
</comment>
<dbReference type="PANTHER" id="PTHR30590">
    <property type="entry name" value="INNER MEMBRANE PROTEIN"/>
    <property type="match status" value="1"/>
</dbReference>
<dbReference type="RefSeq" id="WP_051240190.1">
    <property type="nucleotide sequence ID" value="NZ_KE384525.1"/>
</dbReference>
<feature type="transmembrane region" description="Helical" evidence="1">
    <location>
        <begin position="352"/>
        <end position="371"/>
    </location>
</feature>
<dbReference type="OrthoDB" id="9807744at2"/>
<organism evidence="3 4">
    <name type="scientific">Arenimonas composti TR7-09 = DSM 18010</name>
    <dbReference type="NCBI Taxonomy" id="1121013"/>
    <lineage>
        <taxon>Bacteria</taxon>
        <taxon>Pseudomonadati</taxon>
        <taxon>Pseudomonadota</taxon>
        <taxon>Gammaproteobacteria</taxon>
        <taxon>Lysobacterales</taxon>
        <taxon>Lysobacteraceae</taxon>
        <taxon>Arenimonas</taxon>
    </lineage>
</organism>
<evidence type="ECO:0000256" key="1">
    <source>
        <dbReference type="SAM" id="Phobius"/>
    </source>
</evidence>
<evidence type="ECO:0000259" key="2">
    <source>
        <dbReference type="Pfam" id="PF04235"/>
    </source>
</evidence>
<dbReference type="STRING" id="1121013.GCA_000426365_01998"/>
<feature type="transmembrane region" description="Helical" evidence="1">
    <location>
        <begin position="321"/>
        <end position="340"/>
    </location>
</feature>
<sequence length="398" mass="43390">MLRGFALPGIALMNIEWFTRPPGELGDGVPAQAEGLEYATGWLVHVLVQGKFWLLFALLFGAGFMVMRHRLAAARQPFLARYLRRTAALFAFGIAHALLLWPGDILHSYAIAALGLLVLVPVSELEPRLGPTLRLSLGAVLFLLFTAWLTLMVLVVLVGGETAAAAMLPAVDRSAELAQAATAYAAGDWWTVTAQRGRDFVQALAFEFFLVPVALGVFLFGGWLLETGRLAQPERHLRFHRIAAFVLLPLGLAVTVAGASRATGMADAPDAGAALVAQWTHWVGALPMTLGYIGVVVLAMQVPAVANVLQRWLAPAGRMALSNYLMASAVFSTLFYGYGFGLWGQVSRPGQVGLVLALTLVQCLLSAWWLARYRFGPAEWLWRALTWLQWPAFRRKIT</sequence>
<keyword evidence="1" id="KW-0812">Transmembrane</keyword>
<feature type="transmembrane region" description="Helical" evidence="1">
    <location>
        <begin position="105"/>
        <end position="123"/>
    </location>
</feature>
<protein>
    <recommendedName>
        <fullName evidence="2">DUF418 domain-containing protein</fullName>
    </recommendedName>
</protein>
<dbReference type="InterPro" id="IPR007349">
    <property type="entry name" value="DUF418"/>
</dbReference>
<name>A0A091BHN1_9GAMM</name>
<feature type="transmembrane region" description="Helical" evidence="1">
    <location>
        <begin position="282"/>
        <end position="309"/>
    </location>
</feature>
<feature type="domain" description="DUF418" evidence="2">
    <location>
        <begin position="227"/>
        <end position="388"/>
    </location>
</feature>
<gene>
    <name evidence="3" type="ORF">P873_06335</name>
</gene>
<evidence type="ECO:0000313" key="4">
    <source>
        <dbReference type="Proteomes" id="UP000029391"/>
    </source>
</evidence>
<feature type="transmembrane region" description="Helical" evidence="1">
    <location>
        <begin position="242"/>
        <end position="262"/>
    </location>
</feature>
<keyword evidence="1" id="KW-0472">Membrane</keyword>
<proteinExistence type="predicted"/>
<dbReference type="AlphaFoldDB" id="A0A091BHN1"/>
<feature type="transmembrane region" description="Helical" evidence="1">
    <location>
        <begin position="82"/>
        <end position="99"/>
    </location>
</feature>
<dbReference type="EMBL" id="AWXU01000020">
    <property type="protein sequence ID" value="KFN50289.1"/>
    <property type="molecule type" value="Genomic_DNA"/>
</dbReference>
<keyword evidence="4" id="KW-1185">Reference proteome</keyword>
<feature type="transmembrane region" description="Helical" evidence="1">
    <location>
        <begin position="135"/>
        <end position="158"/>
    </location>
</feature>
<dbReference type="Pfam" id="PF04235">
    <property type="entry name" value="DUF418"/>
    <property type="match status" value="1"/>
</dbReference>
<dbReference type="InterPro" id="IPR052529">
    <property type="entry name" value="Bact_Transport_Assoc"/>
</dbReference>
<dbReference type="eggNOG" id="COG2311">
    <property type="taxonomic scope" value="Bacteria"/>
</dbReference>
<dbReference type="Proteomes" id="UP000029391">
    <property type="component" value="Unassembled WGS sequence"/>
</dbReference>
<accession>A0A091BHN1</accession>